<accession>A0A345P594</accession>
<protein>
    <submittedName>
        <fullName evidence="1">3-deoxy-D-manno-oct-2-ulosonic acid (Kdo) hydroxylase</fullName>
    </submittedName>
</protein>
<dbReference type="KEGG" id="mbah:HYN46_06195"/>
<dbReference type="Proteomes" id="UP000253940">
    <property type="component" value="Chromosome"/>
</dbReference>
<organism evidence="1 2">
    <name type="scientific">Aquirhabdus parva</name>
    <dbReference type="NCBI Taxonomy" id="2283318"/>
    <lineage>
        <taxon>Bacteria</taxon>
        <taxon>Pseudomonadati</taxon>
        <taxon>Pseudomonadota</taxon>
        <taxon>Gammaproteobacteria</taxon>
        <taxon>Moraxellales</taxon>
        <taxon>Moraxellaceae</taxon>
        <taxon>Aquirhabdus</taxon>
    </lineage>
</organism>
<dbReference type="InterPro" id="IPR021266">
    <property type="entry name" value="Kdo_hydroxlase"/>
</dbReference>
<dbReference type="AlphaFoldDB" id="A0A345P594"/>
<dbReference type="RefSeq" id="WP_114898563.1">
    <property type="nucleotide sequence ID" value="NZ_CP031222.1"/>
</dbReference>
<evidence type="ECO:0000313" key="1">
    <source>
        <dbReference type="EMBL" id="AXI02453.1"/>
    </source>
</evidence>
<dbReference type="Pfam" id="PF11004">
    <property type="entry name" value="Kdo_hydroxy"/>
    <property type="match status" value="1"/>
</dbReference>
<name>A0A345P594_9GAMM</name>
<dbReference type="OrthoDB" id="21302at2"/>
<evidence type="ECO:0000313" key="2">
    <source>
        <dbReference type="Proteomes" id="UP000253940"/>
    </source>
</evidence>
<dbReference type="EMBL" id="CP031222">
    <property type="protein sequence ID" value="AXI02453.1"/>
    <property type="molecule type" value="Genomic_DNA"/>
</dbReference>
<keyword evidence="2" id="KW-1185">Reference proteome</keyword>
<reference evidence="1 2" key="1">
    <citation type="submission" date="2018-07" db="EMBL/GenBank/DDBJ databases">
        <title>Genome sequencing of Moraxellaceae gen. HYN0046.</title>
        <authorList>
            <person name="Kim M."/>
            <person name="Yi H."/>
        </authorList>
    </citation>
    <scope>NUCLEOTIDE SEQUENCE [LARGE SCALE GENOMIC DNA]</scope>
    <source>
        <strain evidence="1 2">HYN0046</strain>
    </source>
</reference>
<gene>
    <name evidence="1" type="ORF">HYN46_06195</name>
</gene>
<sequence length="291" mass="33350">MSAVFELPITDWNQTFSQELTEQAVRSLEQGDVLILPQLHFALSEEENQFLSPSIIGKSKNVSFDPKTGKVQGSIVDDEAAVLLQKMMQRYATFAKGLMDHLFPEYQQDLIQSRTSYRPLEIAGRTTSWRKDDTRLHVDSFPATPVQDKRILRIFTNVNPHGKPRSWRLGESFEKVAQRFLPHIASPTWGVSGFLNSVGLTKSRRSDYDHYMLRMHDGMKADLDYQATVEHLAYDFPAGSTWIVFTDHVSHAAMAGQYVFEQTFYLPVHAMNDESQAPQRILERMKQQPLL</sequence>
<proteinExistence type="predicted"/>